<dbReference type="Proteomes" id="UP000187085">
    <property type="component" value="Unassembled WGS sequence"/>
</dbReference>
<evidence type="ECO:0000313" key="1">
    <source>
        <dbReference type="EMBL" id="OMH23819.1"/>
    </source>
</evidence>
<name>A0A1R1L8L7_9MICC</name>
<proteinExistence type="predicted"/>
<organism evidence="1 2">
    <name type="scientific">Tersicoccus phoenicis</name>
    <dbReference type="NCBI Taxonomy" id="554083"/>
    <lineage>
        <taxon>Bacteria</taxon>
        <taxon>Bacillati</taxon>
        <taxon>Actinomycetota</taxon>
        <taxon>Actinomycetes</taxon>
        <taxon>Micrococcales</taxon>
        <taxon>Micrococcaceae</taxon>
        <taxon>Tersicoccus</taxon>
    </lineage>
</organism>
<dbReference type="RefSeq" id="WP_076704526.1">
    <property type="nucleotide sequence ID" value="NZ_MRDE01000068.1"/>
</dbReference>
<reference evidence="1 2" key="1">
    <citation type="submission" date="2016-12" db="EMBL/GenBank/DDBJ databases">
        <title>Draft genome of Tersicoccus phoenicis 1P05MA.</title>
        <authorList>
            <person name="Nakajima Y."/>
            <person name="Yoshizawa S."/>
            <person name="Nakamura K."/>
            <person name="Ogura Y."/>
            <person name="Hayashi T."/>
            <person name="Kogure K."/>
        </authorList>
    </citation>
    <scope>NUCLEOTIDE SEQUENCE [LARGE SCALE GENOMIC DNA]</scope>
    <source>
        <strain evidence="1 2">1p05MA</strain>
    </source>
</reference>
<dbReference type="AlphaFoldDB" id="A0A1R1L8L7"/>
<accession>A0A1R1L8L7</accession>
<dbReference type="OrthoDB" id="3264966at2"/>
<evidence type="ECO:0000313" key="2">
    <source>
        <dbReference type="Proteomes" id="UP000187085"/>
    </source>
</evidence>
<dbReference type="InterPro" id="IPR043777">
    <property type="entry name" value="DUF5719"/>
</dbReference>
<gene>
    <name evidence="1" type="ORF">BKD30_10610</name>
</gene>
<sequence>MSEPSTGPRVAGPSTAGAPIPVSRSRRVLSLTASVALLAAAGSLVAVPALNPGAAPAADARTVPAPAVAVPAAGTTTVCPGAPRLLTVGAGGDPRFSPVSASARTTVAAVVRSTSTGLIGGTALEPLAGRGPVATVARPTPATAAPGGLRAAARTGVGVSVPTVLRAAPVGQAPTAAAAALGYRADDGDLRGLAAASCQRPGNDLWLLGASTTGGRTAILTVHNPGTSPATVRLDLAGGGGPITATGGRELLVGAGASRSVVLAGLAPGEAELGVRVRSRGAPVAAVIQQSVLRGLTPGGVEYLTPVPGPALSRTVPGVLLQSPAATAALRRTVPDAVPVLQLAVPGDAEATVRVQAQGPAGAVTIGSAGIVRARAGAVTTVDLGSLPAGTWGLTVRSDVAVTAGVRTVRGDSARRPVDIAEAGAADRLGQDVVLPVVPVGTARLALTAPGEAATVTIRPVTGNGGFGPARTVRVGAGRTVVTDPRQGASNAAAVRLQSDGGAVYAAQVTTAGATGIAVAAVPEPDEDVRRISLRIVP</sequence>
<dbReference type="EMBL" id="MRDE01000068">
    <property type="protein sequence ID" value="OMH23819.1"/>
    <property type="molecule type" value="Genomic_DNA"/>
</dbReference>
<evidence type="ECO:0008006" key="3">
    <source>
        <dbReference type="Google" id="ProtNLM"/>
    </source>
</evidence>
<comment type="caution">
    <text evidence="1">The sequence shown here is derived from an EMBL/GenBank/DDBJ whole genome shotgun (WGS) entry which is preliminary data.</text>
</comment>
<protein>
    <recommendedName>
        <fullName evidence="3">Secreted protein</fullName>
    </recommendedName>
</protein>
<dbReference type="Pfam" id="PF18986">
    <property type="entry name" value="DUF5719"/>
    <property type="match status" value="1"/>
</dbReference>
<dbReference type="STRING" id="554083.BKD30_10610"/>
<keyword evidence="2" id="KW-1185">Reference proteome</keyword>